<evidence type="ECO:0000256" key="2">
    <source>
        <dbReference type="SAM" id="MobiDB-lite"/>
    </source>
</evidence>
<feature type="region of interest" description="Disordered" evidence="2">
    <location>
        <begin position="85"/>
        <end position="110"/>
    </location>
</feature>
<accession>A0A2R6AU52</accession>
<gene>
    <name evidence="3" type="ORF">B9Q03_07890</name>
</gene>
<keyword evidence="1" id="KW-0175">Coiled coil</keyword>
<feature type="compositionally biased region" description="Basic residues" evidence="2">
    <location>
        <begin position="97"/>
        <end position="110"/>
    </location>
</feature>
<feature type="compositionally biased region" description="Polar residues" evidence="2">
    <location>
        <begin position="87"/>
        <end position="96"/>
    </location>
</feature>
<organism evidence="3 4">
    <name type="scientific">Candidatus Marsarchaeota G2 archaeon OSP_D</name>
    <dbReference type="NCBI Taxonomy" id="1978157"/>
    <lineage>
        <taxon>Archaea</taxon>
        <taxon>Candidatus Marsarchaeota</taxon>
        <taxon>Candidatus Marsarchaeota group 2</taxon>
    </lineage>
</organism>
<comment type="caution">
    <text evidence="3">The sequence shown here is derived from an EMBL/GenBank/DDBJ whole genome shotgun (WGS) entry which is preliminary data.</text>
</comment>
<reference evidence="3 4" key="1">
    <citation type="submission" date="2017-04" db="EMBL/GenBank/DDBJ databases">
        <title>Novel microbial lineages endemic to geothermal iron-oxide mats fill important gaps in the evolutionary history of Archaea.</title>
        <authorList>
            <person name="Jay Z.J."/>
            <person name="Beam J.P."/>
            <person name="Dlakic M."/>
            <person name="Rusch D.B."/>
            <person name="Kozubal M.A."/>
            <person name="Inskeep W.P."/>
        </authorList>
    </citation>
    <scope>NUCLEOTIDE SEQUENCE [LARGE SCALE GENOMIC DNA]</scope>
    <source>
        <strain evidence="3">OSP_D</strain>
    </source>
</reference>
<dbReference type="AlphaFoldDB" id="A0A2R6AU52"/>
<dbReference type="EMBL" id="NEXE01000081">
    <property type="protein sequence ID" value="PSN89911.1"/>
    <property type="molecule type" value="Genomic_DNA"/>
</dbReference>
<name>A0A2R6AU52_9ARCH</name>
<sequence length="110" mass="12565">MESFLFKKYDEVIGEAHDVNSLKQELRRLKEENPQAAEYHLREGHIVNWLNYIGETALAERLRGVSDVDTAISIIEGEGKGLETKEQVSLGTQVSNKMRKRRRTRGGNHS</sequence>
<evidence type="ECO:0000313" key="3">
    <source>
        <dbReference type="EMBL" id="PSN89911.1"/>
    </source>
</evidence>
<feature type="coiled-coil region" evidence="1">
    <location>
        <begin position="12"/>
        <end position="39"/>
    </location>
</feature>
<evidence type="ECO:0000313" key="4">
    <source>
        <dbReference type="Proteomes" id="UP000240322"/>
    </source>
</evidence>
<dbReference type="Proteomes" id="UP000240322">
    <property type="component" value="Unassembled WGS sequence"/>
</dbReference>
<protein>
    <submittedName>
        <fullName evidence="3">Uncharacterized protein</fullName>
    </submittedName>
</protein>
<proteinExistence type="predicted"/>
<evidence type="ECO:0000256" key="1">
    <source>
        <dbReference type="SAM" id="Coils"/>
    </source>
</evidence>